<protein>
    <recommendedName>
        <fullName evidence="4">Enolase-phosphatase E1</fullName>
        <ecNumber evidence="4">3.1.3.77</ecNumber>
    </recommendedName>
    <alternativeName>
        <fullName evidence="4">2,3-diketo-5-methylthio-1-phosphopentane phosphatase</fullName>
    </alternativeName>
</protein>
<comment type="similarity">
    <text evidence="4">Belongs to the HAD-like hydrolase superfamily. MasA/MtnC family.</text>
</comment>
<reference evidence="5 6" key="1">
    <citation type="journal article" date="2014" name="Genome Biol. Evol.">
        <title>Acetic acid bacteria genomes reveal functional traits for adaptation to life in insect guts.</title>
        <authorList>
            <person name="Chouaia B."/>
            <person name="Gaiarsa S."/>
            <person name="Crotti E."/>
            <person name="Comandatore F."/>
            <person name="Degli Esposti M."/>
            <person name="Ricci I."/>
            <person name="Alma A."/>
            <person name="Favia G."/>
            <person name="Bandi C."/>
            <person name="Daffonchio D."/>
        </authorList>
    </citation>
    <scope>NUCLEOTIDE SEQUENCE [LARGE SCALE GENOMIC DNA]</scope>
    <source>
        <strain evidence="5 6">SF2.1</strain>
    </source>
</reference>
<dbReference type="SFLD" id="SFLDG01133">
    <property type="entry name" value="C1.5.4:_Enolase-phosphatase_Li"/>
    <property type="match status" value="1"/>
</dbReference>
<dbReference type="GO" id="GO:0000287">
    <property type="term" value="F:magnesium ion binding"/>
    <property type="evidence" value="ECO:0007669"/>
    <property type="project" value="UniProtKB-UniRule"/>
</dbReference>
<evidence type="ECO:0000313" key="5">
    <source>
        <dbReference type="EMBL" id="CDG40865.1"/>
    </source>
</evidence>
<dbReference type="SFLD" id="SFLDS00003">
    <property type="entry name" value="Haloacid_Dehalogenase"/>
    <property type="match status" value="1"/>
</dbReference>
<comment type="catalytic activity">
    <reaction evidence="4">
        <text>5-methylsulfanyl-2,3-dioxopentyl phosphate + H2O = 1,2-dihydroxy-5-(methylsulfanyl)pent-1-en-3-one + phosphate</text>
        <dbReference type="Rhea" id="RHEA:21700"/>
        <dbReference type="ChEBI" id="CHEBI:15377"/>
        <dbReference type="ChEBI" id="CHEBI:43474"/>
        <dbReference type="ChEBI" id="CHEBI:49252"/>
        <dbReference type="ChEBI" id="CHEBI:58828"/>
        <dbReference type="EC" id="3.1.3.77"/>
    </reaction>
</comment>
<organism evidence="5 6">
    <name type="scientific">Asaia bogorensis</name>
    <dbReference type="NCBI Taxonomy" id="91915"/>
    <lineage>
        <taxon>Bacteria</taxon>
        <taxon>Pseudomonadati</taxon>
        <taxon>Pseudomonadota</taxon>
        <taxon>Alphaproteobacteria</taxon>
        <taxon>Acetobacterales</taxon>
        <taxon>Acetobacteraceae</taxon>
        <taxon>Asaia</taxon>
    </lineage>
</organism>
<dbReference type="EC" id="3.1.3.77" evidence="4"/>
<name>A0A060QIT7_9PROT</name>
<keyword evidence="1 4" id="KW-0028">Amino-acid biosynthesis</keyword>
<dbReference type="Pfam" id="PF00702">
    <property type="entry name" value="Hydrolase"/>
    <property type="match status" value="1"/>
</dbReference>
<dbReference type="GO" id="GO:0019509">
    <property type="term" value="P:L-methionine salvage from methylthioadenosine"/>
    <property type="evidence" value="ECO:0007669"/>
    <property type="project" value="UniProtKB-UniRule"/>
</dbReference>
<dbReference type="NCBIfam" id="TIGR01691">
    <property type="entry name" value="enolase-ppase"/>
    <property type="match status" value="1"/>
</dbReference>
<evidence type="ECO:0000256" key="3">
    <source>
        <dbReference type="ARBA" id="ARBA00023167"/>
    </source>
</evidence>
<comment type="function">
    <text evidence="4">Bifunctional enzyme that catalyzes the enolization of 2,3-diketo-5-methylthiopentyl-1-phosphate (DK-MTP-1-P) into the intermediate 2-hydroxy-3-keto-5-methylthiopentenyl-1-phosphate (HK-MTPenyl-1-P), which is then dephosphorylated to form the acireductone 1,2-dihydroxy-3-keto-5-methylthiopentene (DHK-MTPene).</text>
</comment>
<dbReference type="SFLD" id="SFLDF00044">
    <property type="entry name" value="enolase-phosphatase"/>
    <property type="match status" value="1"/>
</dbReference>
<dbReference type="SFLD" id="SFLDG01129">
    <property type="entry name" value="C1.5:_HAD__Beta-PGM__Phosphata"/>
    <property type="match status" value="1"/>
</dbReference>
<comment type="subunit">
    <text evidence="4">Monomer.</text>
</comment>
<dbReference type="CDD" id="cd01629">
    <property type="entry name" value="HAD_EP"/>
    <property type="match status" value="1"/>
</dbReference>
<reference evidence="5 6" key="2">
    <citation type="journal article" date="2014" name="PLoS ONE">
        <title>Evolution of mitochondria reconstructed from the energy metabolism of living bacteria.</title>
        <authorList>
            <person name="Degli Esposti M."/>
            <person name="Chouaia B."/>
            <person name="Comandatore F."/>
            <person name="Crotti E."/>
            <person name="Sassera D."/>
            <person name="Lievens P.M."/>
            <person name="Daffonchio D."/>
            <person name="Bandi C."/>
        </authorList>
    </citation>
    <scope>NUCLEOTIDE SEQUENCE [LARGE SCALE GENOMIC DNA]</scope>
    <source>
        <strain evidence="5 6">SF2.1</strain>
    </source>
</reference>
<gene>
    <name evidence="4" type="primary">mtnC</name>
    <name evidence="5" type="ORF">ASAP_2820</name>
</gene>
<evidence type="ECO:0000256" key="4">
    <source>
        <dbReference type="HAMAP-Rule" id="MF_01681"/>
    </source>
</evidence>
<evidence type="ECO:0000313" key="6">
    <source>
        <dbReference type="Proteomes" id="UP000027583"/>
    </source>
</evidence>
<dbReference type="eggNOG" id="COG4229">
    <property type="taxonomic scope" value="Bacteria"/>
</dbReference>
<dbReference type="UniPathway" id="UPA00904">
    <property type="reaction ID" value="UER00876"/>
</dbReference>
<keyword evidence="4" id="KW-0479">Metal-binding</keyword>
<dbReference type="PANTHER" id="PTHR20371">
    <property type="entry name" value="ENOLASE-PHOSPHATASE E1"/>
    <property type="match status" value="1"/>
</dbReference>
<proteinExistence type="inferred from homology"/>
<comment type="cofactor">
    <cofactor evidence="4">
        <name>Mg(2+)</name>
        <dbReference type="ChEBI" id="CHEBI:18420"/>
    </cofactor>
    <text evidence="4">Binds 1 Mg(2+) ion per subunit.</text>
</comment>
<dbReference type="PANTHER" id="PTHR20371:SF1">
    <property type="entry name" value="ENOLASE-PHOSPHATASE E1"/>
    <property type="match status" value="1"/>
</dbReference>
<dbReference type="SUPFAM" id="SSF56784">
    <property type="entry name" value="HAD-like"/>
    <property type="match status" value="1"/>
</dbReference>
<dbReference type="Gene3D" id="3.40.50.1000">
    <property type="entry name" value="HAD superfamily/HAD-like"/>
    <property type="match status" value="1"/>
</dbReference>
<comment type="caution">
    <text evidence="5">The sequence shown here is derived from an EMBL/GenBank/DDBJ whole genome shotgun (WGS) entry which is preliminary data.</text>
</comment>
<dbReference type="HAMAP" id="MF_01681">
    <property type="entry name" value="Salvage_MtnC"/>
    <property type="match status" value="1"/>
</dbReference>
<dbReference type="InterPro" id="IPR006439">
    <property type="entry name" value="HAD-SF_hydro_IA"/>
</dbReference>
<dbReference type="Gene3D" id="1.10.720.60">
    <property type="match status" value="1"/>
</dbReference>
<dbReference type="InterPro" id="IPR023943">
    <property type="entry name" value="Enolase-ppase_E1"/>
</dbReference>
<comment type="pathway">
    <text evidence="4">Amino-acid biosynthesis; L-methionine biosynthesis via salvage pathway; L-methionine from S-methyl-5-thio-alpha-D-ribose 1-phosphate: step 3/6.</text>
</comment>
<evidence type="ECO:0000256" key="2">
    <source>
        <dbReference type="ARBA" id="ARBA00022801"/>
    </source>
</evidence>
<dbReference type="GO" id="GO:0043874">
    <property type="term" value="F:acireductone synthase activity"/>
    <property type="evidence" value="ECO:0007669"/>
    <property type="project" value="UniProtKB-EC"/>
</dbReference>
<dbReference type="EMBL" id="CBLX010000024">
    <property type="protein sequence ID" value="CDG40865.1"/>
    <property type="molecule type" value="Genomic_DNA"/>
</dbReference>
<dbReference type="AlphaFoldDB" id="A0A060QIT7"/>
<dbReference type="GO" id="GO:0043715">
    <property type="term" value="F:2,3-diketo-5-methylthiopentyl-1-phosphate enolase activity"/>
    <property type="evidence" value="ECO:0007669"/>
    <property type="project" value="UniProtKB-UniRule"/>
</dbReference>
<keyword evidence="2 4" id="KW-0378">Hydrolase</keyword>
<comment type="pathway">
    <text evidence="4">Amino-acid biosynthesis; L-methionine biosynthesis via salvage pathway; L-methionine from S-methyl-5-thio-alpha-D-ribose 1-phosphate: step 4/6.</text>
</comment>
<accession>A0A060QIT7</accession>
<dbReference type="InterPro" id="IPR023214">
    <property type="entry name" value="HAD_sf"/>
</dbReference>
<dbReference type="RefSeq" id="WP_023979344.1">
    <property type="nucleotide sequence ID" value="NZ_CBLX010000024.1"/>
</dbReference>
<keyword evidence="3 4" id="KW-0486">Methionine biosynthesis</keyword>
<dbReference type="GO" id="GO:0043716">
    <property type="term" value="F:2-hydroxy-3-keto-5-methylthiopentenyl-1-phosphate phosphatase activity"/>
    <property type="evidence" value="ECO:0007669"/>
    <property type="project" value="UniProtKB-UniRule"/>
</dbReference>
<keyword evidence="4" id="KW-0460">Magnesium</keyword>
<dbReference type="Proteomes" id="UP000027583">
    <property type="component" value="Unassembled WGS sequence"/>
</dbReference>
<dbReference type="InterPro" id="IPR036412">
    <property type="entry name" value="HAD-like_sf"/>
</dbReference>
<sequence>MSAIRLVLLDIEGTTLPISFVKDVLFPYSDKVMPDLLREKANDPLVKVALADIEAANPGCDPVAQLHDWTVRDEKVAPLKSLQGLAWKTGFESGELKARLYPDVPSALKAWHKSGLRLAVYSSGSASAQRLLYGYSDAGDLTDLFEAFYDLDIGGKKIAESYREIAARAGVAPEEILFLSDIGAELDAALEAGLKVCQLVRAEDGTQPHAGVRQAIDLAGVSRQFELPVS</sequence>
<dbReference type="PRINTS" id="PR00413">
    <property type="entry name" value="HADHALOGNASE"/>
</dbReference>
<evidence type="ECO:0000256" key="1">
    <source>
        <dbReference type="ARBA" id="ARBA00022605"/>
    </source>
</evidence>